<gene>
    <name evidence="5" type="ordered locus">MLP_27080</name>
</gene>
<evidence type="ECO:0000256" key="2">
    <source>
        <dbReference type="ARBA" id="ARBA00022729"/>
    </source>
</evidence>
<feature type="domain" description="NodB homology" evidence="4">
    <location>
        <begin position="84"/>
        <end position="220"/>
    </location>
</feature>
<dbReference type="InterPro" id="IPR051398">
    <property type="entry name" value="Polysacch_Deacetylase"/>
</dbReference>
<reference evidence="5 6" key="1">
    <citation type="submission" date="2011-05" db="EMBL/GenBank/DDBJ databases">
        <title>Whole genome sequence of Microlunatus phosphovorus NM-1.</title>
        <authorList>
            <person name="Hosoyama A."/>
            <person name="Sasaki K."/>
            <person name="Harada T."/>
            <person name="Igarashi R."/>
            <person name="Kawakoshi A."/>
            <person name="Sasagawa M."/>
            <person name="Fukada J."/>
            <person name="Nakamura S."/>
            <person name="Katano Y."/>
            <person name="Hanada S."/>
            <person name="Kamagata Y."/>
            <person name="Nakamura N."/>
            <person name="Yamazaki S."/>
            <person name="Fujita N."/>
        </authorList>
    </citation>
    <scope>NUCLEOTIDE SEQUENCE [LARGE SCALE GENOMIC DNA]</scope>
    <source>
        <strain evidence="6">ATCC 700054 / DSM 10555 / JCM 9379 / NBRC 101784 / NCIMB 13414 / VKM Ac-1990 / NM-1</strain>
    </source>
</reference>
<feature type="region of interest" description="Disordered" evidence="3">
    <location>
        <begin position="182"/>
        <end position="220"/>
    </location>
</feature>
<dbReference type="Gene3D" id="3.20.20.370">
    <property type="entry name" value="Glycoside hydrolase/deacetylase"/>
    <property type="match status" value="1"/>
</dbReference>
<dbReference type="EMBL" id="AP012204">
    <property type="protein sequence ID" value="BAK35722.1"/>
    <property type="molecule type" value="Genomic_DNA"/>
</dbReference>
<sequence>MQLSKVSQAVRHRLYQPVRRRVRRCLPRGGILMYHRICQESCDPWAITVAPTDFADQMAVLAEARAVVDLAAFSGSAAYTRSGAQLAVTFDDGYVDNLETALPILERYEIPATMFVVGNAIGRRREFWWDALQRAILESGPLPSELAFEFGTGPHVYPGGRRAGRAGRPRLACGRVLGPNTATATVQPALGRDRRPRTRRAGRSRRSSAELGRTVAHPSA</sequence>
<evidence type="ECO:0000313" key="5">
    <source>
        <dbReference type="EMBL" id="BAK35722.1"/>
    </source>
</evidence>
<dbReference type="SUPFAM" id="SSF88713">
    <property type="entry name" value="Glycoside hydrolase/deacetylase"/>
    <property type="match status" value="1"/>
</dbReference>
<dbReference type="PANTHER" id="PTHR34216:SF3">
    <property type="entry name" value="POLY-BETA-1,6-N-ACETYL-D-GLUCOSAMINE N-DEACETYLASE"/>
    <property type="match status" value="1"/>
</dbReference>
<dbReference type="GO" id="GO:0016810">
    <property type="term" value="F:hydrolase activity, acting on carbon-nitrogen (but not peptide) bonds"/>
    <property type="evidence" value="ECO:0007669"/>
    <property type="project" value="InterPro"/>
</dbReference>
<dbReference type="Pfam" id="PF01522">
    <property type="entry name" value="Polysacc_deac_1"/>
    <property type="match status" value="1"/>
</dbReference>
<feature type="compositionally biased region" description="Basic residues" evidence="3">
    <location>
        <begin position="194"/>
        <end position="206"/>
    </location>
</feature>
<accession>F5XI53</accession>
<dbReference type="HOGENOM" id="CLU_1254746_0_0_11"/>
<protein>
    <recommendedName>
        <fullName evidence="4">NodB homology domain-containing protein</fullName>
    </recommendedName>
</protein>
<dbReference type="InterPro" id="IPR002509">
    <property type="entry name" value="NODB_dom"/>
</dbReference>
<organism evidence="5 6">
    <name type="scientific">Microlunatus phosphovorus (strain ATCC 700054 / DSM 10555 / JCM 9379 / NBRC 101784 / NCIMB 13414 / VKM Ac-1990 / NM-1)</name>
    <dbReference type="NCBI Taxonomy" id="1032480"/>
    <lineage>
        <taxon>Bacteria</taxon>
        <taxon>Bacillati</taxon>
        <taxon>Actinomycetota</taxon>
        <taxon>Actinomycetes</taxon>
        <taxon>Propionibacteriales</taxon>
        <taxon>Propionibacteriaceae</taxon>
        <taxon>Microlunatus</taxon>
    </lineage>
</organism>
<dbReference type="GO" id="GO:0005975">
    <property type="term" value="P:carbohydrate metabolic process"/>
    <property type="evidence" value="ECO:0007669"/>
    <property type="project" value="InterPro"/>
</dbReference>
<dbReference type="eggNOG" id="COG0726">
    <property type="taxonomic scope" value="Bacteria"/>
</dbReference>
<dbReference type="KEGG" id="mph:MLP_27080"/>
<dbReference type="CDD" id="cd10918">
    <property type="entry name" value="CE4_NodB_like_5s_6s"/>
    <property type="match status" value="1"/>
</dbReference>
<keyword evidence="2" id="KW-0732">Signal</keyword>
<evidence type="ECO:0000256" key="1">
    <source>
        <dbReference type="ARBA" id="ARBA00004613"/>
    </source>
</evidence>
<dbReference type="PROSITE" id="PS51677">
    <property type="entry name" value="NODB"/>
    <property type="match status" value="1"/>
</dbReference>
<evidence type="ECO:0000259" key="4">
    <source>
        <dbReference type="PROSITE" id="PS51677"/>
    </source>
</evidence>
<evidence type="ECO:0000313" key="6">
    <source>
        <dbReference type="Proteomes" id="UP000007947"/>
    </source>
</evidence>
<comment type="subcellular location">
    <subcellularLocation>
        <location evidence="1">Secreted</location>
    </subcellularLocation>
</comment>
<dbReference type="InterPro" id="IPR011330">
    <property type="entry name" value="Glyco_hydro/deAcase_b/a-brl"/>
</dbReference>
<evidence type="ECO:0000256" key="3">
    <source>
        <dbReference type="SAM" id="MobiDB-lite"/>
    </source>
</evidence>
<name>F5XI53_MICPN</name>
<dbReference type="PANTHER" id="PTHR34216">
    <property type="match status" value="1"/>
</dbReference>
<keyword evidence="6" id="KW-1185">Reference proteome</keyword>
<dbReference type="GO" id="GO:0005576">
    <property type="term" value="C:extracellular region"/>
    <property type="evidence" value="ECO:0007669"/>
    <property type="project" value="UniProtKB-SubCell"/>
</dbReference>
<dbReference type="Proteomes" id="UP000007947">
    <property type="component" value="Chromosome"/>
</dbReference>
<dbReference type="STRING" id="1032480.MLP_27080"/>
<proteinExistence type="predicted"/>
<dbReference type="AlphaFoldDB" id="F5XI53"/>